<accession>A0A0G4IXK9</accession>
<evidence type="ECO:0000313" key="3">
    <source>
        <dbReference type="Proteomes" id="UP000039324"/>
    </source>
</evidence>
<geneLocation type="mitochondrion" evidence="2"/>
<keyword evidence="2" id="KW-0496">Mitochondrion</keyword>
<name>A0A0G4IXK9_PLABS</name>
<dbReference type="EMBL" id="OVEO01000020">
    <property type="protein sequence ID" value="SPR02058.1"/>
    <property type="molecule type" value="Genomic_DNA"/>
</dbReference>
<dbReference type="Proteomes" id="UP000290189">
    <property type="component" value="Unassembled WGS sequence"/>
</dbReference>
<reference evidence="1 3" key="1">
    <citation type="submission" date="2015-02" db="EMBL/GenBank/DDBJ databases">
        <authorList>
            <person name="Chooi Y.-H."/>
        </authorList>
    </citation>
    <scope>NUCLEOTIDE SEQUENCE [LARGE SCALE GENOMIC DNA]</scope>
    <source>
        <strain evidence="1">E3</strain>
    </source>
</reference>
<dbReference type="Proteomes" id="UP000039324">
    <property type="component" value="Unassembled WGS sequence"/>
</dbReference>
<keyword evidence="3" id="KW-1185">Reference proteome</keyword>
<evidence type="ECO:0000313" key="1">
    <source>
        <dbReference type="EMBL" id="CEO99854.1"/>
    </source>
</evidence>
<dbReference type="GO" id="GO:0003676">
    <property type="term" value="F:nucleic acid binding"/>
    <property type="evidence" value="ECO:0007669"/>
    <property type="project" value="InterPro"/>
</dbReference>
<evidence type="ECO:0000313" key="4">
    <source>
        <dbReference type="Proteomes" id="UP000290189"/>
    </source>
</evidence>
<dbReference type="InterPro" id="IPR036397">
    <property type="entry name" value="RNaseH_sf"/>
</dbReference>
<sequence>MVVGPDLSGDTFVVIDVQCGATGPSCADRYPLRVQAIKMAREEGRRGSFEENREFSAFVMGPSPLASKIDWKSMLTPITGITREEYAHATNKQTLDQVVAHIFKYVPQNATVVCQADWGRAEMMLAEIGLRKMVNFDQFVSLGEIFTTDCLPEDEGVPKGRTFNLAVLVKAILGREPQAGNRARDLADLFKRADALMYEGGTKLADAVRKCIRVADAKLDSGERSYAHTHDEFEGVCLGHMHPTPFGKACHCGANLKPKPLPSSMVLWW</sequence>
<organism evidence="1 3">
    <name type="scientific">Plasmodiophora brassicae</name>
    <name type="common">Clubroot disease agent</name>
    <dbReference type="NCBI Taxonomy" id="37360"/>
    <lineage>
        <taxon>Eukaryota</taxon>
        <taxon>Sar</taxon>
        <taxon>Rhizaria</taxon>
        <taxon>Endomyxa</taxon>
        <taxon>Phytomyxea</taxon>
        <taxon>Plasmodiophorida</taxon>
        <taxon>Plasmodiophoridae</taxon>
        <taxon>Plasmodiophora</taxon>
    </lineage>
</organism>
<dbReference type="EMBL" id="CDSF01000094">
    <property type="protein sequence ID" value="CEO99854.1"/>
    <property type="molecule type" value="Genomic_DNA"/>
</dbReference>
<reference evidence="2 4" key="2">
    <citation type="submission" date="2018-03" db="EMBL/GenBank/DDBJ databases">
        <authorList>
            <person name="Fogelqvist J."/>
        </authorList>
    </citation>
    <scope>NUCLEOTIDE SEQUENCE [LARGE SCALE GENOMIC DNA]</scope>
</reference>
<dbReference type="OrthoDB" id="10481441at2759"/>
<dbReference type="Gene3D" id="3.30.420.10">
    <property type="entry name" value="Ribonuclease H-like superfamily/Ribonuclease H"/>
    <property type="match status" value="1"/>
</dbReference>
<dbReference type="AlphaFoldDB" id="A0A0G4IXK9"/>
<gene>
    <name evidence="1" type="ORF">PBRA_007588</name>
    <name evidence="2" type="ORF">PLBR_LOCUS9273</name>
</gene>
<proteinExistence type="predicted"/>
<evidence type="ECO:0008006" key="5">
    <source>
        <dbReference type="Google" id="ProtNLM"/>
    </source>
</evidence>
<evidence type="ECO:0000313" key="2">
    <source>
        <dbReference type="EMBL" id="SPR02058.1"/>
    </source>
</evidence>
<protein>
    <recommendedName>
        <fullName evidence="5">Exonuclease domain-containing protein</fullName>
    </recommendedName>
</protein>